<name>A0A8J3APK3_9BIFI</name>
<proteinExistence type="predicted"/>
<organism evidence="1 2">
    <name type="scientific">Galliscardovia ingluviei</name>
    <dbReference type="NCBI Taxonomy" id="1769422"/>
    <lineage>
        <taxon>Bacteria</taxon>
        <taxon>Bacillati</taxon>
        <taxon>Actinomycetota</taxon>
        <taxon>Actinomycetes</taxon>
        <taxon>Bifidobacteriales</taxon>
        <taxon>Bifidobacteriaceae</taxon>
        <taxon>Galliscardovia</taxon>
    </lineage>
</organism>
<reference evidence="1" key="1">
    <citation type="journal article" date="2014" name="Int. J. Syst. Evol. Microbiol.">
        <title>Complete genome sequence of Corynebacterium casei LMG S-19264T (=DSM 44701T), isolated from a smear-ripened cheese.</title>
        <authorList>
            <consortium name="US DOE Joint Genome Institute (JGI-PGF)"/>
            <person name="Walter F."/>
            <person name="Albersmeier A."/>
            <person name="Kalinowski J."/>
            <person name="Ruckert C."/>
        </authorList>
    </citation>
    <scope>NUCLEOTIDE SEQUENCE</scope>
    <source>
        <strain evidence="1">CCM 8606</strain>
    </source>
</reference>
<protein>
    <recommendedName>
        <fullName evidence="3">Nucleoside 2-deoxyribosyltransferase</fullName>
    </recommendedName>
</protein>
<dbReference type="EMBL" id="BMDH01000002">
    <property type="protein sequence ID" value="GGI14471.1"/>
    <property type="molecule type" value="Genomic_DNA"/>
</dbReference>
<evidence type="ECO:0000313" key="2">
    <source>
        <dbReference type="Proteomes" id="UP000619536"/>
    </source>
</evidence>
<comment type="caution">
    <text evidence="1">The sequence shown here is derived from an EMBL/GenBank/DDBJ whole genome shotgun (WGS) entry which is preliminary data.</text>
</comment>
<sequence>MNQQFYNLIIRADEQSPFPVERIFDGQVEIDESLKNSNGEIDWNYIVSLPTITTREFINVKNAMAQIGYISSKYDNKLRFVVTTFPADLIVNFCDGPELSFGLGGRTRWKILKGDPYRKLGELNTPKSSADRTDIPQFSDMKINQSQIALMMPFREGLPTPMKDPVYEHIHGAAVDQGFECRRVDEICTPGSILQDIYDLIESSAIIIADLTGANPNVYYEVGLAHARGKDVILISSDRGSYPFDISMQRIIRYYSDDEGSLKNLSENISKSIVSIRERKVPGKF</sequence>
<dbReference type="Proteomes" id="UP000619536">
    <property type="component" value="Unassembled WGS sequence"/>
</dbReference>
<dbReference type="SUPFAM" id="SSF52309">
    <property type="entry name" value="N-(deoxy)ribosyltransferase-like"/>
    <property type="match status" value="1"/>
</dbReference>
<evidence type="ECO:0008006" key="3">
    <source>
        <dbReference type="Google" id="ProtNLM"/>
    </source>
</evidence>
<dbReference type="AlphaFoldDB" id="A0A8J3APK3"/>
<keyword evidence="2" id="KW-1185">Reference proteome</keyword>
<dbReference type="RefSeq" id="WP_188355255.1">
    <property type="nucleotide sequence ID" value="NZ_BMDH01000002.1"/>
</dbReference>
<dbReference type="Gene3D" id="3.40.50.450">
    <property type="match status" value="1"/>
</dbReference>
<reference evidence="1" key="2">
    <citation type="submission" date="2020-09" db="EMBL/GenBank/DDBJ databases">
        <authorList>
            <person name="Sun Q."/>
            <person name="Sedlacek I."/>
        </authorList>
    </citation>
    <scope>NUCLEOTIDE SEQUENCE</scope>
    <source>
        <strain evidence="1">CCM 8606</strain>
    </source>
</reference>
<gene>
    <name evidence="1" type="ORF">GCM10007377_11100</name>
</gene>
<accession>A0A8J3APK3</accession>
<evidence type="ECO:0000313" key="1">
    <source>
        <dbReference type="EMBL" id="GGI14471.1"/>
    </source>
</evidence>